<evidence type="ECO:0000313" key="3">
    <source>
        <dbReference type="EMBL" id="HIX75025.1"/>
    </source>
</evidence>
<reference evidence="3" key="1">
    <citation type="journal article" date="2021" name="PeerJ">
        <title>Extensive microbial diversity within the chicken gut microbiome revealed by metagenomics and culture.</title>
        <authorList>
            <person name="Gilroy R."/>
            <person name="Ravi A."/>
            <person name="Getino M."/>
            <person name="Pursley I."/>
            <person name="Horton D.L."/>
            <person name="Alikhan N.F."/>
            <person name="Baker D."/>
            <person name="Gharbi K."/>
            <person name="Hall N."/>
            <person name="Watson M."/>
            <person name="Adriaenssens E.M."/>
            <person name="Foster-Nyarko E."/>
            <person name="Jarju S."/>
            <person name="Secka A."/>
            <person name="Antonio M."/>
            <person name="Oren A."/>
            <person name="Chaudhuri R.R."/>
            <person name="La Ragione R."/>
            <person name="Hildebrand F."/>
            <person name="Pallen M.J."/>
        </authorList>
    </citation>
    <scope>NUCLEOTIDE SEQUENCE</scope>
    <source>
        <strain evidence="3">ChiGjej6B6-14162</strain>
    </source>
</reference>
<protein>
    <submittedName>
        <fullName evidence="3">Uncharacterized protein</fullName>
    </submittedName>
</protein>
<feature type="compositionally biased region" description="Basic and acidic residues" evidence="2">
    <location>
        <begin position="545"/>
        <end position="554"/>
    </location>
</feature>
<accession>A0A9D2BFU1</accession>
<keyword evidence="1" id="KW-0175">Coiled coil</keyword>
<organism evidence="3 4">
    <name type="scientific">Candidatus Parabacteroides intestinipullorum</name>
    <dbReference type="NCBI Taxonomy" id="2838723"/>
    <lineage>
        <taxon>Bacteria</taxon>
        <taxon>Pseudomonadati</taxon>
        <taxon>Bacteroidota</taxon>
        <taxon>Bacteroidia</taxon>
        <taxon>Bacteroidales</taxon>
        <taxon>Tannerellaceae</taxon>
        <taxon>Parabacteroides</taxon>
    </lineage>
</organism>
<evidence type="ECO:0000256" key="1">
    <source>
        <dbReference type="SAM" id="Coils"/>
    </source>
</evidence>
<evidence type="ECO:0000256" key="2">
    <source>
        <dbReference type="SAM" id="MobiDB-lite"/>
    </source>
</evidence>
<comment type="caution">
    <text evidence="3">The sequence shown here is derived from an EMBL/GenBank/DDBJ whole genome shotgun (WGS) entry which is preliminary data.</text>
</comment>
<name>A0A9D2BFU1_9BACT</name>
<dbReference type="EMBL" id="DXEL01000057">
    <property type="protein sequence ID" value="HIX75025.1"/>
    <property type="molecule type" value="Genomic_DNA"/>
</dbReference>
<proteinExistence type="predicted"/>
<reference evidence="3" key="2">
    <citation type="submission" date="2021-04" db="EMBL/GenBank/DDBJ databases">
        <authorList>
            <person name="Gilroy R."/>
        </authorList>
    </citation>
    <scope>NUCLEOTIDE SEQUENCE</scope>
    <source>
        <strain evidence="3">ChiGjej6B6-14162</strain>
    </source>
</reference>
<dbReference type="AlphaFoldDB" id="A0A9D2BFU1"/>
<feature type="coiled-coil region" evidence="1">
    <location>
        <begin position="141"/>
        <end position="175"/>
    </location>
</feature>
<dbReference type="Proteomes" id="UP000886740">
    <property type="component" value="Unassembled WGS sequence"/>
</dbReference>
<evidence type="ECO:0000313" key="4">
    <source>
        <dbReference type="Proteomes" id="UP000886740"/>
    </source>
</evidence>
<feature type="region of interest" description="Disordered" evidence="2">
    <location>
        <begin position="525"/>
        <end position="554"/>
    </location>
</feature>
<gene>
    <name evidence="3" type="ORF">H9977_08360</name>
</gene>
<sequence>MKTEIINRLGQGQYIRDNNRIVISAPEIVIGNVDKSGTLWNSYSRVIIRGSDVSLEGVGNGVTGTGTIISRAASIRQIAVDPGIDGMESVVQPISEIVSQARSVTLRGETAKDFFPNAASGGEGISLSSDSAICIDATKPCDTLKEQLDNQESGLKKLVTNLKEEMNEAKSMTASLFSKLNELAQKGTMNNDLIDTRTNYLDIEELHTEFRQLSSSLYSTMTNYFNVLSRLAEANRQLDCVKEQKEEVNKIKSSFKEKTTDTFISLRSENINLTSTDGEGNLRTNDGAGIGLAGKEISLSSYDNDGALIKESGIFMGSQEVEINTANPKISDKNIDLPAEGSVRVVSKAIEVEAVDYETKNNKTEEKSLTKEGSFAVRAEKINLNATDTEGKATGSIAANAKAVEVKAMDVDKEKRTDKSLAAGSTLLLLAEKVYAGSKDKKTKSKSVQVASDKVGLFGDTTVELQQDGKAILQLSGGDASLSGSKTTFYGETTLQGKVTFKSDVTAGTVDMKNLKVQTSFKTPYTTEGMSVPGAPSTAKLSAKLSEEELKSNS</sequence>